<sequence>MKRVISLVLLSVLMISAFSSIALAEVHSSIYTRSQIEELTRTKLAIEKEMKLENANLHTRDTRRQQLWNLNFSRENEGMYVSITADTGEITSFHRWENDSYGKPFRILPDEAKATAIAFIQSLEAEKYQETEEVTVEAPSMIIFDLLRSNYQDNNYYFMFARKINGEFVPNHYFRVQVSGTTGNVTQYEMNWDEAVYDNQKSFISEAAARAVFEKEDRFALKYVALYNNNREERSKPLLTPVYIYSPKESDKINAVDGRLYRRDELYIPWDNYYYPRYAAGMEDMAAKEMAAYDGGREVIPEEGVISKERVERDVLQTLGRQLDIQDLRVEHSSYSNHHFGLQGKYWSVYWSDQNTDKSLWTTVDAENGDILAVNYSRQLKEREVPEVYRSENMKMEAAGRMPLSTYPEELAIAHTDEIKEKENQSEIKIDESKVIREVAEKIQAIFPQVKEREIKLEVESLIAEDSLVHLHSMRYIDNIPYEANHIHVTYQYTTGEIIRLDYRWNQVEAQPASQVKDKRTIEKKFYDTVGFERYLVQLKDKAAAERAGLDIPLKELVPVYSIKGFGFSYIDAITGKLLDYNGDEYQEEALITSEFQDIRNHPYENEIILMSKMGILKEENQSFLPNNDLLRRDAIKWIVEMGWRGRYYYIDTHYLHNQQENRKPFFKDVDEEDPYYPYVQAAVESGILEKDEEYFKPHEKVSKIQVTTWLLNAMEQKELAQFTEIFQVTYSDSEAIREEDTGYVALAKYYNIFGDKEGKGVFQPDKALKRGEFVSILYHFLVNQ</sequence>
<dbReference type="RefSeq" id="WP_090446772.1">
    <property type="nucleotide sequence ID" value="NZ_FOHU01000030.1"/>
</dbReference>
<dbReference type="STRING" id="426128.SAMN05660297_03440"/>
<dbReference type="InterPro" id="IPR001119">
    <property type="entry name" value="SLH_dom"/>
</dbReference>
<dbReference type="OrthoDB" id="2473368at2"/>
<keyword evidence="1" id="KW-0677">Repeat</keyword>
<proteinExistence type="predicted"/>
<evidence type="ECO:0000313" key="5">
    <source>
        <dbReference type="Proteomes" id="UP000199568"/>
    </source>
</evidence>
<protein>
    <submittedName>
        <fullName evidence="4">S-layer homology domain-containing protein</fullName>
    </submittedName>
</protein>
<dbReference type="AlphaFoldDB" id="A0A1I0H2J6"/>
<accession>A0A1I0H2J6</accession>
<dbReference type="Proteomes" id="UP000199568">
    <property type="component" value="Unassembled WGS sequence"/>
</dbReference>
<keyword evidence="2" id="KW-0732">Signal</keyword>
<reference evidence="4 5" key="1">
    <citation type="submission" date="2016-10" db="EMBL/GenBank/DDBJ databases">
        <authorList>
            <person name="de Groot N.N."/>
        </authorList>
    </citation>
    <scope>NUCLEOTIDE SEQUENCE [LARGE SCALE GENOMIC DNA]</scope>
    <source>
        <strain evidence="4 5">DSM 18979</strain>
    </source>
</reference>
<dbReference type="Pfam" id="PF00395">
    <property type="entry name" value="SLH"/>
    <property type="match status" value="2"/>
</dbReference>
<evidence type="ECO:0000313" key="4">
    <source>
        <dbReference type="EMBL" id="SET76912.1"/>
    </source>
</evidence>
<keyword evidence="5" id="KW-1185">Reference proteome</keyword>
<evidence type="ECO:0000259" key="3">
    <source>
        <dbReference type="PROSITE" id="PS51272"/>
    </source>
</evidence>
<organism evidence="4 5">
    <name type="scientific">Natronincola peptidivorans</name>
    <dbReference type="NCBI Taxonomy" id="426128"/>
    <lineage>
        <taxon>Bacteria</taxon>
        <taxon>Bacillati</taxon>
        <taxon>Bacillota</taxon>
        <taxon>Clostridia</taxon>
        <taxon>Peptostreptococcales</taxon>
        <taxon>Natronincolaceae</taxon>
        <taxon>Natronincola</taxon>
    </lineage>
</organism>
<dbReference type="PROSITE" id="PS51272">
    <property type="entry name" value="SLH"/>
    <property type="match status" value="1"/>
</dbReference>
<dbReference type="Pfam" id="PF16244">
    <property type="entry name" value="DUF4901"/>
    <property type="match status" value="1"/>
</dbReference>
<evidence type="ECO:0000256" key="1">
    <source>
        <dbReference type="ARBA" id="ARBA00022737"/>
    </source>
</evidence>
<feature type="chain" id="PRO_5011738308" evidence="2">
    <location>
        <begin position="25"/>
        <end position="785"/>
    </location>
</feature>
<gene>
    <name evidence="4" type="ORF">SAMN05660297_03440</name>
</gene>
<dbReference type="EMBL" id="FOHU01000030">
    <property type="protein sequence ID" value="SET76912.1"/>
    <property type="molecule type" value="Genomic_DNA"/>
</dbReference>
<dbReference type="InterPro" id="IPR032599">
    <property type="entry name" value="YcdB/YcdC_rep_domain"/>
</dbReference>
<feature type="signal peptide" evidence="2">
    <location>
        <begin position="1"/>
        <end position="24"/>
    </location>
</feature>
<feature type="domain" description="SLH" evidence="3">
    <location>
        <begin position="663"/>
        <end position="725"/>
    </location>
</feature>
<evidence type="ECO:0000256" key="2">
    <source>
        <dbReference type="SAM" id="SignalP"/>
    </source>
</evidence>
<name>A0A1I0H2J6_9FIRM</name>